<evidence type="ECO:0000259" key="1">
    <source>
        <dbReference type="Pfam" id="PF08751"/>
    </source>
</evidence>
<dbReference type="Proteomes" id="UP000010366">
    <property type="component" value="Chromosome"/>
</dbReference>
<accession>K9UCH3</accession>
<protein>
    <submittedName>
        <fullName evidence="2">Conjugative relaxase domain protein, TrwC/TraI family</fullName>
    </submittedName>
</protein>
<reference evidence="2 3" key="1">
    <citation type="submission" date="2012-05" db="EMBL/GenBank/DDBJ databases">
        <title>Finished chromosome of genome of Chamaesiphon sp. PCC 6605.</title>
        <authorList>
            <consortium name="US DOE Joint Genome Institute"/>
            <person name="Gugger M."/>
            <person name="Coursin T."/>
            <person name="Rippka R."/>
            <person name="Tandeau De Marsac N."/>
            <person name="Huntemann M."/>
            <person name="Wei C.-L."/>
            <person name="Han J."/>
            <person name="Detter J.C."/>
            <person name="Han C."/>
            <person name="Tapia R."/>
            <person name="Chen A."/>
            <person name="Kyrpides N."/>
            <person name="Mavromatis K."/>
            <person name="Markowitz V."/>
            <person name="Szeto E."/>
            <person name="Ivanova N."/>
            <person name="Pagani I."/>
            <person name="Pati A."/>
            <person name="Goodwin L."/>
            <person name="Nordberg H.P."/>
            <person name="Cantor M.N."/>
            <person name="Hua S.X."/>
            <person name="Woyke T."/>
            <person name="Kerfeld C.A."/>
        </authorList>
    </citation>
    <scope>NUCLEOTIDE SEQUENCE [LARGE SCALE GENOMIC DNA]</scope>
    <source>
        <strain evidence="3">ATCC 27169 / PCC 6605</strain>
    </source>
</reference>
<organism evidence="2 3">
    <name type="scientific">Chamaesiphon minutus (strain ATCC 27169 / PCC 6605)</name>
    <dbReference type="NCBI Taxonomy" id="1173020"/>
    <lineage>
        <taxon>Bacteria</taxon>
        <taxon>Bacillati</taxon>
        <taxon>Cyanobacteriota</taxon>
        <taxon>Cyanophyceae</taxon>
        <taxon>Gomontiellales</taxon>
        <taxon>Chamaesiphonaceae</taxon>
        <taxon>Chamaesiphon</taxon>
    </lineage>
</organism>
<dbReference type="NCBIfam" id="TIGR02686">
    <property type="entry name" value="relax_trwC"/>
    <property type="match status" value="1"/>
</dbReference>
<dbReference type="STRING" id="1173020.Cha6605_1354"/>
<dbReference type="InterPro" id="IPR014862">
    <property type="entry name" value="TrwC"/>
</dbReference>
<gene>
    <name evidence="2" type="ORF">Cha6605_1354</name>
</gene>
<dbReference type="RefSeq" id="WP_015158724.1">
    <property type="nucleotide sequence ID" value="NC_019697.1"/>
</dbReference>
<sequence length="420" mass="47601">MLTAKNCKASTAVQYFTDDYEQGQTRWFGKGASALGLKGEIDRESFEHICYGRSPDGTKYLGTKGDPDKRRAGTDFTFSAPKSVSLTALVGGDTRLEVAHRNAVEKTLALIESRYAQTRITKDKKVAEVKTGNIMVAQFDHIESRELDPHLHTHALVMNLTQAQSGKWYANDNDLIFQNKKHLGTIYQADLAAEVERLGYEIEPSPHGMFEIKGYKRENLVEFSKRRMQILAQCPSNSTWQTREDSWERTRKHKEHIASTELKARWQQEATDLGIEIVKAGVLTVAQSIRQSRRFANDSETTERFINDAIAHCLERSVDFSVEDIEKFVIAQRLPIDIAEIKPLCDARSDLIKLDRHYTTFRAQIQDEIGEPIQVEPLLDNVNESEAELDRQESVRVPTHGGGVKVPTHIVHSVTQILIR</sequence>
<dbReference type="InterPro" id="IPR014059">
    <property type="entry name" value="TraI/TrwC_relax"/>
</dbReference>
<dbReference type="OrthoDB" id="1634048at2"/>
<evidence type="ECO:0000313" key="3">
    <source>
        <dbReference type="Proteomes" id="UP000010366"/>
    </source>
</evidence>
<dbReference type="HOGENOM" id="CLU_635727_0_0_3"/>
<name>K9UCH3_CHAP6</name>
<keyword evidence="3" id="KW-1185">Reference proteome</keyword>
<proteinExistence type="predicted"/>
<dbReference type="EMBL" id="CP003600">
    <property type="protein sequence ID" value="AFY92540.1"/>
    <property type="molecule type" value="Genomic_DNA"/>
</dbReference>
<dbReference type="KEGG" id="cmp:Cha6605_1354"/>
<evidence type="ECO:0000313" key="2">
    <source>
        <dbReference type="EMBL" id="AFY92540.1"/>
    </source>
</evidence>
<feature type="domain" description="TrwC relaxase" evidence="1">
    <location>
        <begin position="12"/>
        <end position="272"/>
    </location>
</feature>
<dbReference type="NCBIfam" id="NF041492">
    <property type="entry name" value="MobF"/>
    <property type="match status" value="1"/>
</dbReference>
<dbReference type="eggNOG" id="COG0507">
    <property type="taxonomic scope" value="Bacteria"/>
</dbReference>
<dbReference type="SUPFAM" id="SSF55464">
    <property type="entry name" value="Origin of replication-binding domain, RBD-like"/>
    <property type="match status" value="1"/>
</dbReference>
<dbReference type="Pfam" id="PF08751">
    <property type="entry name" value="TrwC"/>
    <property type="match status" value="1"/>
</dbReference>
<dbReference type="PATRIC" id="fig|1173020.3.peg.1574"/>
<dbReference type="AlphaFoldDB" id="K9UCH3"/>